<comment type="caution">
    <text evidence="1">The sequence shown here is derived from an EMBL/GenBank/DDBJ whole genome shotgun (WGS) entry which is preliminary data.</text>
</comment>
<proteinExistence type="predicted"/>
<reference evidence="1 2" key="1">
    <citation type="submission" date="2023-01" db="EMBL/GenBank/DDBJ databases">
        <title>Novel diversity within Roseofilum (Cyanobacteria; Desertifilaceae) from marine benthic mats with descriptions of four novel species.</title>
        <authorList>
            <person name="Wang Y."/>
            <person name="Berthold D.E."/>
            <person name="Hu J."/>
            <person name="Lefler F.W."/>
            <person name="Laughinghouse H.D. IV."/>
        </authorList>
    </citation>
    <scope>NUCLEOTIDE SEQUENCE [LARGE SCALE GENOMIC DNA]</scope>
    <source>
        <strain evidence="1 2">BLCC-M143</strain>
    </source>
</reference>
<evidence type="ECO:0000313" key="1">
    <source>
        <dbReference type="EMBL" id="MDJ1182703.1"/>
    </source>
</evidence>
<accession>A0ABT7BU46</accession>
<protein>
    <submittedName>
        <fullName evidence="1">Uncharacterized protein</fullName>
    </submittedName>
</protein>
<evidence type="ECO:0000313" key="2">
    <source>
        <dbReference type="Proteomes" id="UP001232992"/>
    </source>
</evidence>
<dbReference type="EMBL" id="JAQOSQ010000003">
    <property type="protein sequence ID" value="MDJ1182703.1"/>
    <property type="molecule type" value="Genomic_DNA"/>
</dbReference>
<gene>
    <name evidence="1" type="ORF">PMH09_05795</name>
</gene>
<name>A0ABT7BU46_9CYAN</name>
<dbReference type="Proteomes" id="UP001232992">
    <property type="component" value="Unassembled WGS sequence"/>
</dbReference>
<keyword evidence="2" id="KW-1185">Reference proteome</keyword>
<sequence>MLEQLPEMLPPWEEFPTYKRDTIGWRMGTGERYLKDWFDFINTVPKNYESRLAYLKRHRPAPLNWGNWVLSILYPDVPLKQRVRWSEAEHKPLIELGLIEEDAAYQTWVLKQSDIQWPWQLQGSRSPAVAARYRTRKFWFFSRQFNANRQAGELSSESVPGSWKEVETELLTGLLGNVDPSHGLLALAKMLCAGSVQPPWVYGLSPAQCTSSFEMDMGFCDAYQLWLMSAFDDNILLQKMLESTGVPSDWTDWIEEHTKFGR</sequence>
<dbReference type="RefSeq" id="WP_283757354.1">
    <property type="nucleotide sequence ID" value="NZ_JAQOSQ010000003.1"/>
</dbReference>
<organism evidence="1 2">
    <name type="scientific">Roseofilum casamattae BLCC-M143</name>
    <dbReference type="NCBI Taxonomy" id="3022442"/>
    <lineage>
        <taxon>Bacteria</taxon>
        <taxon>Bacillati</taxon>
        <taxon>Cyanobacteriota</taxon>
        <taxon>Cyanophyceae</taxon>
        <taxon>Desertifilales</taxon>
        <taxon>Desertifilaceae</taxon>
        <taxon>Roseofilum</taxon>
        <taxon>Roseofilum casamattae</taxon>
    </lineage>
</organism>